<dbReference type="Proteomes" id="UP001163321">
    <property type="component" value="Chromosome 9"/>
</dbReference>
<keyword evidence="2" id="KW-1185">Reference proteome</keyword>
<protein>
    <submittedName>
        <fullName evidence="1">Uncharacterized protein</fullName>
    </submittedName>
</protein>
<reference evidence="1 2" key="1">
    <citation type="journal article" date="2022" name="bioRxiv">
        <title>The genome of the oomycete Peronosclerospora sorghi, a cosmopolitan pathogen of maize and sorghum, is inflated with dispersed pseudogenes.</title>
        <authorList>
            <person name="Fletcher K."/>
            <person name="Martin F."/>
            <person name="Isakeit T."/>
            <person name="Cavanaugh K."/>
            <person name="Magill C."/>
            <person name="Michelmore R."/>
        </authorList>
    </citation>
    <scope>NUCLEOTIDE SEQUENCE [LARGE SCALE GENOMIC DNA]</scope>
    <source>
        <strain evidence="1">P6</strain>
    </source>
</reference>
<organism evidence="1 2">
    <name type="scientific">Peronosclerospora sorghi</name>
    <dbReference type="NCBI Taxonomy" id="230839"/>
    <lineage>
        <taxon>Eukaryota</taxon>
        <taxon>Sar</taxon>
        <taxon>Stramenopiles</taxon>
        <taxon>Oomycota</taxon>
        <taxon>Peronosporomycetes</taxon>
        <taxon>Peronosporales</taxon>
        <taxon>Peronosporaceae</taxon>
        <taxon>Peronosclerospora</taxon>
    </lineage>
</organism>
<accession>A0ACC0VIV9</accession>
<sequence>MPRNKPGLGDRCPSKQSSCLGNIFFSWFTPVMRLGNERHLESHDLYQLDPYNRAANVSSKFAEAWEQQKLSTKPSLAWELATAFGEKFAVAGALKLIHDALHFLDIIAYLSDPRAPFKEGITYAAVGIIAGLVKSFAIRQYFFYCHETGLQLRSAIVTAVFEKSMVLSSSARQKRTAGKLPN</sequence>
<gene>
    <name evidence="1" type="ORF">PsorP6_013762</name>
</gene>
<evidence type="ECO:0000313" key="2">
    <source>
        <dbReference type="Proteomes" id="UP001163321"/>
    </source>
</evidence>
<comment type="caution">
    <text evidence="1">The sequence shown here is derived from an EMBL/GenBank/DDBJ whole genome shotgun (WGS) entry which is preliminary data.</text>
</comment>
<dbReference type="EMBL" id="CM047588">
    <property type="protein sequence ID" value="KAI9905673.1"/>
    <property type="molecule type" value="Genomic_DNA"/>
</dbReference>
<name>A0ACC0VIV9_9STRA</name>
<evidence type="ECO:0000313" key="1">
    <source>
        <dbReference type="EMBL" id="KAI9905673.1"/>
    </source>
</evidence>
<proteinExistence type="predicted"/>